<protein>
    <submittedName>
        <fullName evidence="1">Uncharacterized protein</fullName>
    </submittedName>
</protein>
<sequence>MIKKPLTRNIWATSGIDFQAFEASPNGVLTGSKAYQTRRRSDLVYGQKPSWGSGSGCRRLPERMRVPTKMLWRETENFKMKVKRITRDKLTWFVRCIERDLKLPKSKVEYYKLLNPNKKLNYMKSTKPKYIKKAL</sequence>
<name>A0A822XUR3_NELNU</name>
<dbReference type="AlphaFoldDB" id="A0A822XUR3"/>
<dbReference type="EMBL" id="DUZY01000001">
    <property type="protein sequence ID" value="DAD22545.1"/>
    <property type="molecule type" value="Genomic_DNA"/>
</dbReference>
<comment type="caution">
    <text evidence="1">The sequence shown here is derived from an EMBL/GenBank/DDBJ whole genome shotgun (WGS) entry which is preliminary data.</text>
</comment>
<evidence type="ECO:0000313" key="2">
    <source>
        <dbReference type="Proteomes" id="UP000607653"/>
    </source>
</evidence>
<reference evidence="1 2" key="1">
    <citation type="journal article" date="2020" name="Mol. Biol. Evol.">
        <title>Distinct Expression and Methylation Patterns for Genes with Different Fates following a Single Whole-Genome Duplication in Flowering Plants.</title>
        <authorList>
            <person name="Shi T."/>
            <person name="Rahmani R.S."/>
            <person name="Gugger P.F."/>
            <person name="Wang M."/>
            <person name="Li H."/>
            <person name="Zhang Y."/>
            <person name="Li Z."/>
            <person name="Wang Q."/>
            <person name="Van de Peer Y."/>
            <person name="Marchal K."/>
            <person name="Chen J."/>
        </authorList>
    </citation>
    <scope>NUCLEOTIDE SEQUENCE [LARGE SCALE GENOMIC DNA]</scope>
    <source>
        <tissue evidence="1">Leaf</tissue>
    </source>
</reference>
<evidence type="ECO:0000313" key="1">
    <source>
        <dbReference type="EMBL" id="DAD22545.1"/>
    </source>
</evidence>
<keyword evidence="2" id="KW-1185">Reference proteome</keyword>
<organism evidence="1 2">
    <name type="scientific">Nelumbo nucifera</name>
    <name type="common">Sacred lotus</name>
    <dbReference type="NCBI Taxonomy" id="4432"/>
    <lineage>
        <taxon>Eukaryota</taxon>
        <taxon>Viridiplantae</taxon>
        <taxon>Streptophyta</taxon>
        <taxon>Embryophyta</taxon>
        <taxon>Tracheophyta</taxon>
        <taxon>Spermatophyta</taxon>
        <taxon>Magnoliopsida</taxon>
        <taxon>Proteales</taxon>
        <taxon>Nelumbonaceae</taxon>
        <taxon>Nelumbo</taxon>
    </lineage>
</organism>
<dbReference type="Proteomes" id="UP000607653">
    <property type="component" value="Unassembled WGS sequence"/>
</dbReference>
<gene>
    <name evidence="1" type="ORF">HUJ06_024008</name>
</gene>
<accession>A0A822XUR3</accession>
<proteinExistence type="predicted"/>